<gene>
    <name evidence="6" type="ORF">HYG85_12495</name>
</gene>
<evidence type="ECO:0000256" key="2">
    <source>
        <dbReference type="SAM" id="Coils"/>
    </source>
</evidence>
<keyword evidence="2" id="KW-0175">Coiled coil</keyword>
<dbReference type="PANTHER" id="PTHR35788">
    <property type="entry name" value="EXPORTED PROTEIN-RELATED"/>
    <property type="match status" value="1"/>
</dbReference>
<evidence type="ECO:0000256" key="3">
    <source>
        <dbReference type="SAM" id="MobiDB-lite"/>
    </source>
</evidence>
<dbReference type="RefSeq" id="WP_212689939.1">
    <property type="nucleotide sequence ID" value="NZ_CP058561.1"/>
</dbReference>
<name>A0A8J8MBJ2_9FIRM</name>
<dbReference type="Proteomes" id="UP000677305">
    <property type="component" value="Chromosome"/>
</dbReference>
<dbReference type="KEGG" id="vgu:HYG85_12495"/>
<dbReference type="EMBL" id="CP058561">
    <property type="protein sequence ID" value="QUH29675.1"/>
    <property type="molecule type" value="Genomic_DNA"/>
</dbReference>
<dbReference type="PROSITE" id="PS51257">
    <property type="entry name" value="PROKAR_LIPOPROTEIN"/>
    <property type="match status" value="1"/>
</dbReference>
<dbReference type="InterPro" id="IPR007391">
    <property type="entry name" value="Vancomycin_resist_VanW"/>
</dbReference>
<evidence type="ECO:0000259" key="5">
    <source>
        <dbReference type="PROSITE" id="PS51109"/>
    </source>
</evidence>
<feature type="coiled-coil region" evidence="2">
    <location>
        <begin position="187"/>
        <end position="214"/>
    </location>
</feature>
<dbReference type="PANTHER" id="PTHR35788:SF1">
    <property type="entry name" value="EXPORTED PROTEIN"/>
    <property type="match status" value="1"/>
</dbReference>
<dbReference type="Pfam" id="PF12229">
    <property type="entry name" value="PG_binding_4"/>
    <property type="match status" value="1"/>
</dbReference>
<evidence type="ECO:0000256" key="1">
    <source>
        <dbReference type="ARBA" id="ARBA00022729"/>
    </source>
</evidence>
<dbReference type="InterPro" id="IPR011098">
    <property type="entry name" value="G5_dom"/>
</dbReference>
<dbReference type="SMART" id="SM01208">
    <property type="entry name" value="G5"/>
    <property type="match status" value="1"/>
</dbReference>
<dbReference type="Pfam" id="PF04294">
    <property type="entry name" value="VanW"/>
    <property type="match status" value="1"/>
</dbReference>
<feature type="domain" description="G5" evidence="5">
    <location>
        <begin position="380"/>
        <end position="459"/>
    </location>
</feature>
<keyword evidence="4" id="KW-0812">Transmembrane</keyword>
<dbReference type="PROSITE" id="PS51109">
    <property type="entry name" value="G5"/>
    <property type="match status" value="1"/>
</dbReference>
<reference evidence="6 7" key="1">
    <citation type="submission" date="2020-07" db="EMBL/GenBank/DDBJ databases">
        <title>Vallitalea guaymasensis genome.</title>
        <authorList>
            <person name="Postec A."/>
        </authorList>
    </citation>
    <scope>NUCLEOTIDE SEQUENCE [LARGE SCALE GENOMIC DNA]</scope>
    <source>
        <strain evidence="6 7">Ra1766G1</strain>
    </source>
</reference>
<protein>
    <submittedName>
        <fullName evidence="6">VanW family protein</fullName>
    </submittedName>
</protein>
<dbReference type="Pfam" id="PF07501">
    <property type="entry name" value="G5"/>
    <property type="match status" value="1"/>
</dbReference>
<dbReference type="InterPro" id="IPR022029">
    <property type="entry name" value="YoaR-like_PG-bd"/>
</dbReference>
<proteinExistence type="predicted"/>
<evidence type="ECO:0000313" key="6">
    <source>
        <dbReference type="EMBL" id="QUH29675.1"/>
    </source>
</evidence>
<keyword evidence="4" id="KW-1133">Transmembrane helix</keyword>
<keyword evidence="1" id="KW-0732">Signal</keyword>
<keyword evidence="4" id="KW-0472">Membrane</keyword>
<dbReference type="InterPro" id="IPR052913">
    <property type="entry name" value="Glycopeptide_resist_protein"/>
</dbReference>
<dbReference type="Gene3D" id="2.20.230.10">
    <property type="entry name" value="Resuscitation-promoting factor rpfb"/>
    <property type="match status" value="1"/>
</dbReference>
<feature type="region of interest" description="Disordered" evidence="3">
    <location>
        <begin position="520"/>
        <end position="594"/>
    </location>
</feature>
<evidence type="ECO:0000313" key="7">
    <source>
        <dbReference type="Proteomes" id="UP000677305"/>
    </source>
</evidence>
<accession>A0A8J8MBJ2</accession>
<dbReference type="AlphaFoldDB" id="A0A8J8MBJ2"/>
<organism evidence="6 7">
    <name type="scientific">Vallitalea guaymasensis</name>
    <dbReference type="NCBI Taxonomy" id="1185412"/>
    <lineage>
        <taxon>Bacteria</taxon>
        <taxon>Bacillati</taxon>
        <taxon>Bacillota</taxon>
        <taxon>Clostridia</taxon>
        <taxon>Lachnospirales</taxon>
        <taxon>Vallitaleaceae</taxon>
        <taxon>Vallitalea</taxon>
    </lineage>
</organism>
<evidence type="ECO:0000256" key="4">
    <source>
        <dbReference type="SAM" id="Phobius"/>
    </source>
</evidence>
<keyword evidence="7" id="KW-1185">Reference proteome</keyword>
<feature type="transmembrane region" description="Helical" evidence="4">
    <location>
        <begin position="12"/>
        <end position="34"/>
    </location>
</feature>
<sequence>MEEPKNNKKKRKWLLVTIITIIVVIVALACYFFIRYKNMEKVVKRDVIYEGISIEGIDIGGLSKEEALDKMKVIIDEKIFDKEIKISYEDKIYTKPYNYFEFKSNYIEIVDKAYNLFKTGKLKERYNKINKLKEDKIDYSVENVYNEEKIKEFVSSIKNDFNIEPKNAIIHRKNSEFIIDKEVNGLKLNVDTNVANLKNAIDNFKQELELVVEVTKPKYTKEYYSNIKEVIGEYSTAHNNNKARTQNLRIACNKINGTILYPGQDFATHVAISPISSKNGYREAPIIISGEVKDGLGGGICQVATTLYNAVLMAELKVIERQNHSMPVSYIEKGKDATMSGSHVDFVFENSSNYPIYIESFVYGGKLCMRLFGNDERNSSRKIKFQSEIIQKISPPKATYITDSSLAPGAKVTKRKAINGYKVKLYKLIYVNDKLTDKQLVNTSYYKPVGAIIRVGKKKVAEANEPVETMEATNVIEEEETVETLKTIDDDEKITEDTVKGTEEMEEEIVEDIEEDIKIDIEKDVEEDIEKNTENSISDDKMDNNSEEELEKAIDDTVSIQEDSENIEDMEKNEEATDEGVDKDEAGKSTGDST</sequence>
<feature type="compositionally biased region" description="Basic and acidic residues" evidence="3">
    <location>
        <begin position="530"/>
        <end position="544"/>
    </location>
</feature>